<reference evidence="3" key="1">
    <citation type="submission" date="2023-03" db="EMBL/GenBank/DDBJ databases">
        <authorList>
            <person name="Steffen K."/>
            <person name="Cardenas P."/>
        </authorList>
    </citation>
    <scope>NUCLEOTIDE SEQUENCE</scope>
</reference>
<evidence type="ECO:0000256" key="2">
    <source>
        <dbReference type="SAM" id="MobiDB-lite"/>
    </source>
</evidence>
<dbReference type="EMBL" id="CASHTH010000551">
    <property type="protein sequence ID" value="CAI8004162.1"/>
    <property type="molecule type" value="Genomic_DNA"/>
</dbReference>
<keyword evidence="4" id="KW-1185">Reference proteome</keyword>
<comment type="caution">
    <text evidence="3">The sequence shown here is derived from an EMBL/GenBank/DDBJ whole genome shotgun (WGS) entry which is preliminary data.</text>
</comment>
<gene>
    <name evidence="3" type="ORF">GBAR_LOCUS3846</name>
</gene>
<evidence type="ECO:0000313" key="3">
    <source>
        <dbReference type="EMBL" id="CAI8004162.1"/>
    </source>
</evidence>
<name>A0AA35R4P2_GEOBA</name>
<feature type="coiled-coil region" evidence="1">
    <location>
        <begin position="508"/>
        <end position="541"/>
    </location>
</feature>
<keyword evidence="1" id="KW-0175">Coiled coil</keyword>
<protein>
    <submittedName>
        <fullName evidence="3">Uncharacterized protein</fullName>
    </submittedName>
</protein>
<feature type="region of interest" description="Disordered" evidence="2">
    <location>
        <begin position="347"/>
        <end position="370"/>
    </location>
</feature>
<feature type="region of interest" description="Disordered" evidence="2">
    <location>
        <begin position="274"/>
        <end position="300"/>
    </location>
</feature>
<evidence type="ECO:0000313" key="4">
    <source>
        <dbReference type="Proteomes" id="UP001174909"/>
    </source>
</evidence>
<dbReference type="Proteomes" id="UP001174909">
    <property type="component" value="Unassembled WGS sequence"/>
</dbReference>
<proteinExistence type="predicted"/>
<sequence length="578" mass="64959">MASQIPEADVHKYEKLLYDSKAKLAALRGWKGRAEPDKALFDRELQHALSYSKAAFGIFRDDEQFQRLADELAERVVETRNHLGPELMPLERYHVFSRGIFEVNQQTVIAGQYYEELPFYGPPKLPDPSGGPHISKFYEWKIIDSPRDKIKGDSIQVKCIYYLEKGELFRVYYVLGYSAPGMHATVKLYQQSEKPSFFEVEQHMVEALIGQVTPSASSHHSNNSPCRSPVSPYQIVDCAVILELAEILNEARLQERARVIAQELGKPSEFDDAHMQHRAQAHAEQIGGGGASSSSSSSSTTKCYMGSYPYSEIPCDQMEVQSNEDKDEQVVREYAELMKDFENAHMQQRAQAHAEQIGGGGASSSSSSSSTTKCYMGSYPYSEIPCDQMEVQSNKDKDEQVVREYAELMKNFENAHMQQRAQAHAEQIGGGGASSSSSSMTKCYMGSYPYSEIPCGQMEVQSNKDKDEQEAVVQGPRCKSPRVSPRTYGLRCPDPDGCLRAKTKNLLLKEYSDDMKAYEEAKAQEEMLDKVEQEQEQAKFDQIPENNSKPYPKFHLGECALTLVETTADTNSIKLKIT</sequence>
<evidence type="ECO:0000256" key="1">
    <source>
        <dbReference type="SAM" id="Coils"/>
    </source>
</evidence>
<accession>A0AA35R4P2</accession>
<organism evidence="3 4">
    <name type="scientific">Geodia barretti</name>
    <name type="common">Barrett's horny sponge</name>
    <dbReference type="NCBI Taxonomy" id="519541"/>
    <lineage>
        <taxon>Eukaryota</taxon>
        <taxon>Metazoa</taxon>
        <taxon>Porifera</taxon>
        <taxon>Demospongiae</taxon>
        <taxon>Heteroscleromorpha</taxon>
        <taxon>Tetractinellida</taxon>
        <taxon>Astrophorina</taxon>
        <taxon>Geodiidae</taxon>
        <taxon>Geodia</taxon>
    </lineage>
</organism>
<dbReference type="AlphaFoldDB" id="A0AA35R4P2"/>